<evidence type="ECO:0000256" key="2">
    <source>
        <dbReference type="ARBA" id="ARBA00004123"/>
    </source>
</evidence>
<comment type="caution">
    <text evidence="9">The sequence shown here is derived from an EMBL/GenBank/DDBJ whole genome shotgun (WGS) entry which is preliminary data.</text>
</comment>
<dbReference type="InterPro" id="IPR045249">
    <property type="entry name" value="HARBI1-like"/>
</dbReference>
<keyword evidence="10" id="KW-1185">Reference proteome</keyword>
<evidence type="ECO:0000256" key="6">
    <source>
        <dbReference type="ARBA" id="ARBA00022801"/>
    </source>
</evidence>
<feature type="domain" description="DDE Tnp4" evidence="8">
    <location>
        <begin position="3"/>
        <end position="155"/>
    </location>
</feature>
<comment type="similarity">
    <text evidence="3">Belongs to the HARBI1 family.</text>
</comment>
<dbReference type="GO" id="GO:0004518">
    <property type="term" value="F:nuclease activity"/>
    <property type="evidence" value="ECO:0007669"/>
    <property type="project" value="UniProtKB-KW"/>
</dbReference>
<keyword evidence="6" id="KW-0378">Hydrolase</keyword>
<gene>
    <name evidence="9" type="ORF">V9T40_012007</name>
</gene>
<dbReference type="GO" id="GO:0016787">
    <property type="term" value="F:hydrolase activity"/>
    <property type="evidence" value="ECO:0007669"/>
    <property type="project" value="UniProtKB-KW"/>
</dbReference>
<dbReference type="PANTHER" id="PTHR22930">
    <property type="match status" value="1"/>
</dbReference>
<reference evidence="9 10" key="1">
    <citation type="submission" date="2024-03" db="EMBL/GenBank/DDBJ databases">
        <title>Adaptation during the transition from Ophiocordyceps entomopathogen to insect associate is accompanied by gene loss and intensified selection.</title>
        <authorList>
            <person name="Ward C.M."/>
            <person name="Onetto C.A."/>
            <person name="Borneman A.R."/>
        </authorList>
    </citation>
    <scope>NUCLEOTIDE SEQUENCE [LARGE SCALE GENOMIC DNA]</scope>
    <source>
        <strain evidence="9">AWRI1</strain>
        <tissue evidence="9">Single Adult Female</tissue>
    </source>
</reference>
<evidence type="ECO:0000256" key="1">
    <source>
        <dbReference type="ARBA" id="ARBA00001968"/>
    </source>
</evidence>
<name>A0AAN9TMC0_9HEMI</name>
<sequence length="234" mass="26686">MHSGSEYFNYKSTFSIVLMVMCDGDYCITQANIGAQGRISDGGVFRNTELFRKLEKKELNLPNPKPLRDGGPHIPYVIVGDNAFPLTDFLMVPFRGEHDAGSIKRIFNYRLSRARRTVENVFGIMAAVFRILRKPILLEPNKARIVVQTCVVLHNFLRRSENSRNSYSPPGMFDSQEHGKVIPGLWRRDNDSISSLLPFPSVGRRTAQNPEGIRKEFAEYFMTVGRVEWQDTKA</sequence>
<proteinExistence type="inferred from homology"/>
<comment type="cofactor">
    <cofactor evidence="1">
        <name>a divalent metal cation</name>
        <dbReference type="ChEBI" id="CHEBI:60240"/>
    </cofactor>
</comment>
<evidence type="ECO:0000313" key="10">
    <source>
        <dbReference type="Proteomes" id="UP001367676"/>
    </source>
</evidence>
<accession>A0AAN9TMC0</accession>
<dbReference type="GO" id="GO:0005634">
    <property type="term" value="C:nucleus"/>
    <property type="evidence" value="ECO:0007669"/>
    <property type="project" value="UniProtKB-SubCell"/>
</dbReference>
<comment type="subcellular location">
    <subcellularLocation>
        <location evidence="2">Nucleus</location>
    </subcellularLocation>
</comment>
<dbReference type="Pfam" id="PF13359">
    <property type="entry name" value="DDE_Tnp_4"/>
    <property type="match status" value="1"/>
</dbReference>
<keyword evidence="7" id="KW-0539">Nucleus</keyword>
<organism evidence="9 10">
    <name type="scientific">Parthenolecanium corni</name>
    <dbReference type="NCBI Taxonomy" id="536013"/>
    <lineage>
        <taxon>Eukaryota</taxon>
        <taxon>Metazoa</taxon>
        <taxon>Ecdysozoa</taxon>
        <taxon>Arthropoda</taxon>
        <taxon>Hexapoda</taxon>
        <taxon>Insecta</taxon>
        <taxon>Pterygota</taxon>
        <taxon>Neoptera</taxon>
        <taxon>Paraneoptera</taxon>
        <taxon>Hemiptera</taxon>
        <taxon>Sternorrhyncha</taxon>
        <taxon>Coccoidea</taxon>
        <taxon>Coccidae</taxon>
        <taxon>Parthenolecanium</taxon>
    </lineage>
</organism>
<keyword evidence="5" id="KW-0479">Metal-binding</keyword>
<dbReference type="GO" id="GO:0046872">
    <property type="term" value="F:metal ion binding"/>
    <property type="evidence" value="ECO:0007669"/>
    <property type="project" value="UniProtKB-KW"/>
</dbReference>
<keyword evidence="4" id="KW-0540">Nuclease</keyword>
<evidence type="ECO:0000256" key="4">
    <source>
        <dbReference type="ARBA" id="ARBA00022722"/>
    </source>
</evidence>
<dbReference type="EMBL" id="JBBCAQ010000036">
    <property type="protein sequence ID" value="KAK7575721.1"/>
    <property type="molecule type" value="Genomic_DNA"/>
</dbReference>
<protein>
    <recommendedName>
        <fullName evidence="8">DDE Tnp4 domain-containing protein</fullName>
    </recommendedName>
</protein>
<dbReference type="Proteomes" id="UP001367676">
    <property type="component" value="Unassembled WGS sequence"/>
</dbReference>
<dbReference type="AlphaFoldDB" id="A0AAN9TMC0"/>
<evidence type="ECO:0000256" key="7">
    <source>
        <dbReference type="ARBA" id="ARBA00023242"/>
    </source>
</evidence>
<evidence type="ECO:0000259" key="8">
    <source>
        <dbReference type="Pfam" id="PF13359"/>
    </source>
</evidence>
<dbReference type="InterPro" id="IPR027806">
    <property type="entry name" value="HARBI1_dom"/>
</dbReference>
<evidence type="ECO:0000313" key="9">
    <source>
        <dbReference type="EMBL" id="KAK7575721.1"/>
    </source>
</evidence>
<evidence type="ECO:0000256" key="3">
    <source>
        <dbReference type="ARBA" id="ARBA00006958"/>
    </source>
</evidence>
<evidence type="ECO:0000256" key="5">
    <source>
        <dbReference type="ARBA" id="ARBA00022723"/>
    </source>
</evidence>
<dbReference type="PANTHER" id="PTHR22930:SF284">
    <property type="entry name" value="DDE TNP4 DOMAIN-CONTAINING PROTEIN"/>
    <property type="match status" value="1"/>
</dbReference>